<dbReference type="CDD" id="cd06848">
    <property type="entry name" value="GCS_H"/>
    <property type="match status" value="1"/>
</dbReference>
<dbReference type="InterPro" id="IPR011053">
    <property type="entry name" value="Single_hybrid_motif"/>
</dbReference>
<dbReference type="PANTHER" id="PTHR11715:SF3">
    <property type="entry name" value="GLYCINE CLEAVAGE SYSTEM H PROTEIN-RELATED"/>
    <property type="match status" value="1"/>
</dbReference>
<dbReference type="InterPro" id="IPR033753">
    <property type="entry name" value="GCV_H/Fam206"/>
</dbReference>
<evidence type="ECO:0000313" key="2">
    <source>
        <dbReference type="EMBL" id="NDY81984.1"/>
    </source>
</evidence>
<dbReference type="PANTHER" id="PTHR11715">
    <property type="entry name" value="GLYCINE CLEAVAGE SYSTEM H PROTEIN"/>
    <property type="match status" value="1"/>
</dbReference>
<comment type="caution">
    <text evidence="2">The sequence shown here is derived from an EMBL/GenBank/DDBJ whole genome shotgun (WGS) entry which is preliminary data.</text>
</comment>
<evidence type="ECO:0000256" key="1">
    <source>
        <dbReference type="ARBA" id="ARBA00022823"/>
    </source>
</evidence>
<dbReference type="GO" id="GO:0005829">
    <property type="term" value="C:cytosol"/>
    <property type="evidence" value="ECO:0007669"/>
    <property type="project" value="TreeGrafter"/>
</dbReference>
<dbReference type="EMBL" id="JAAGRN010000001">
    <property type="protein sequence ID" value="NDY81984.1"/>
    <property type="molecule type" value="Genomic_DNA"/>
</dbReference>
<dbReference type="GO" id="GO:0019464">
    <property type="term" value="P:glycine decarboxylation via glycine cleavage system"/>
    <property type="evidence" value="ECO:0007669"/>
    <property type="project" value="InterPro"/>
</dbReference>
<name>A0A6B2QXH3_9BURK</name>
<dbReference type="AlphaFoldDB" id="A0A6B2QXH3"/>
<gene>
    <name evidence="2" type="ORF">G3I67_01950</name>
</gene>
<organism evidence="2">
    <name type="scientific">Sheuella amnicola</name>
    <dbReference type="NCBI Taxonomy" id="2707330"/>
    <lineage>
        <taxon>Bacteria</taxon>
        <taxon>Pseudomonadati</taxon>
        <taxon>Pseudomonadota</taxon>
        <taxon>Betaproteobacteria</taxon>
        <taxon>Burkholderiales</taxon>
        <taxon>Alcaligenaceae</taxon>
        <taxon>Sheuella</taxon>
    </lineage>
</organism>
<keyword evidence="1" id="KW-0450">Lipoyl</keyword>
<dbReference type="InterPro" id="IPR002930">
    <property type="entry name" value="GCV_H"/>
</dbReference>
<reference evidence="2" key="1">
    <citation type="submission" date="2020-02" db="EMBL/GenBank/DDBJ databases">
        <authorList>
            <person name="Chen W.-M."/>
        </authorList>
    </citation>
    <scope>NUCLEOTIDE SEQUENCE</scope>
    <source>
        <strain evidence="2">NBD-18</strain>
    </source>
</reference>
<dbReference type="GO" id="GO:0005960">
    <property type="term" value="C:glycine cleavage complex"/>
    <property type="evidence" value="ECO:0007669"/>
    <property type="project" value="InterPro"/>
</dbReference>
<protein>
    <recommendedName>
        <fullName evidence="3">Glycine cleavage system protein H</fullName>
    </recommendedName>
</protein>
<sequence length="153" mass="17220">MSEVRGCSFPDDLLYDSDLNLWFRQVEKDTFEVGITVFGHALSGDLYMFNPKPIGREIEASRAFALVEAAKTVLPVRTPFDAIIVETNPDPQQRPSIINQAPYQAWLVKLRALRCGEANEILLHGDQVAHRARSLMDMFNFESLDTYVKGSAS</sequence>
<proteinExistence type="predicted"/>
<dbReference type="RefSeq" id="WP_163651270.1">
    <property type="nucleotide sequence ID" value="NZ_JAAGRN010000001.1"/>
</dbReference>
<evidence type="ECO:0008006" key="3">
    <source>
        <dbReference type="Google" id="ProtNLM"/>
    </source>
</evidence>
<dbReference type="GO" id="GO:0009249">
    <property type="term" value="P:protein lipoylation"/>
    <property type="evidence" value="ECO:0007669"/>
    <property type="project" value="TreeGrafter"/>
</dbReference>
<dbReference type="Gene3D" id="2.40.50.100">
    <property type="match status" value="1"/>
</dbReference>
<dbReference type="Pfam" id="PF01597">
    <property type="entry name" value="GCV_H"/>
    <property type="match status" value="1"/>
</dbReference>
<accession>A0A6B2QXH3</accession>
<dbReference type="SUPFAM" id="SSF51230">
    <property type="entry name" value="Single hybrid motif"/>
    <property type="match status" value="1"/>
</dbReference>